<organism evidence="3 4">
    <name type="scientific">Agrobacterium genomosp. 2 str. CFBP 5494</name>
    <dbReference type="NCBI Taxonomy" id="1183436"/>
    <lineage>
        <taxon>Bacteria</taxon>
        <taxon>Pseudomonadati</taxon>
        <taxon>Pseudomonadota</taxon>
        <taxon>Alphaproteobacteria</taxon>
        <taxon>Hyphomicrobiales</taxon>
        <taxon>Rhizobiaceae</taxon>
        <taxon>Rhizobium/Agrobacterium group</taxon>
        <taxon>Agrobacterium</taxon>
        <taxon>Agrobacterium tumefaciens complex</taxon>
    </lineage>
</organism>
<dbReference type="AlphaFoldDB" id="A0A9W5B8A9"/>
<dbReference type="EMBL" id="FBVY01000048">
    <property type="protein sequence ID" value="CUX03649.1"/>
    <property type="molecule type" value="Genomic_DNA"/>
</dbReference>
<feature type="domain" description="Bacteriophage SP-beta YorD" evidence="1">
    <location>
        <begin position="20"/>
        <end position="80"/>
    </location>
</feature>
<dbReference type="Pfam" id="PF14301">
    <property type="entry name" value="DUF4376"/>
    <property type="match status" value="1"/>
</dbReference>
<dbReference type="InterPro" id="IPR019094">
    <property type="entry name" value="Phage_SP-beta_YorD"/>
</dbReference>
<keyword evidence="4" id="KW-1185">Reference proteome</keyword>
<feature type="domain" description="DUF4376" evidence="2">
    <location>
        <begin position="91"/>
        <end position="196"/>
    </location>
</feature>
<proteinExistence type="predicted"/>
<dbReference type="Proteomes" id="UP000191933">
    <property type="component" value="Unassembled WGS sequence"/>
</dbReference>
<name>A0A9W5B8A9_9HYPH</name>
<reference evidence="3 4" key="1">
    <citation type="submission" date="2016-01" db="EMBL/GenBank/DDBJ databases">
        <authorList>
            <person name="Regsiter A."/>
            <person name="william w."/>
        </authorList>
    </citation>
    <scope>NUCLEOTIDE SEQUENCE [LARGE SCALE GENOMIC DNA]</scope>
    <source>
        <strain evidence="3 4">CFBP 5494</strain>
    </source>
</reference>
<dbReference type="Pfam" id="PF09636">
    <property type="entry name" value="XkdW"/>
    <property type="match status" value="1"/>
</dbReference>
<evidence type="ECO:0000313" key="4">
    <source>
        <dbReference type="Proteomes" id="UP000191933"/>
    </source>
</evidence>
<gene>
    <name evidence="3" type="ORF">AGR2A_pb20016</name>
</gene>
<evidence type="ECO:0008006" key="5">
    <source>
        <dbReference type="Google" id="ProtNLM"/>
    </source>
</evidence>
<sequence>MSDPYSTEGLPYDLSSDELSFLIRKLHPAAIHGVDFWCAHKVKPNSPDRTSTAIIVKWDLAAEKPSPAEIEALAATYAAELVALRGVTALDVDIERDRRVEAGFVFDGILYQSRPEDRENIAGAVKAATDAVALGAAAGDYGWQRLLDPNAPPEFRWIAADNTTQAMDAQTVMRFGYAALGHKQAHILAARELKNMNPIPADFATEPAYWP</sequence>
<dbReference type="RefSeq" id="WP_080823800.1">
    <property type="nucleotide sequence ID" value="NZ_LT009721.1"/>
</dbReference>
<evidence type="ECO:0000259" key="1">
    <source>
        <dbReference type="Pfam" id="PF09636"/>
    </source>
</evidence>
<evidence type="ECO:0000313" key="3">
    <source>
        <dbReference type="EMBL" id="CUX03649.1"/>
    </source>
</evidence>
<dbReference type="InterPro" id="IPR025484">
    <property type="entry name" value="DUF4376"/>
</dbReference>
<comment type="caution">
    <text evidence="3">The sequence shown here is derived from an EMBL/GenBank/DDBJ whole genome shotgun (WGS) entry which is preliminary data.</text>
</comment>
<protein>
    <recommendedName>
        <fullName evidence="5">DUF4376 domain-containing protein</fullName>
    </recommendedName>
</protein>
<accession>A0A9W5B8A9</accession>
<evidence type="ECO:0000259" key="2">
    <source>
        <dbReference type="Pfam" id="PF14301"/>
    </source>
</evidence>